<reference evidence="1 2" key="1">
    <citation type="submission" date="2018-07" db="EMBL/GenBank/DDBJ databases">
        <title>Anaerosacharophilus polymeroproducens gen. nov. sp. nov., an anaerobic bacterium isolated from salt field.</title>
        <authorList>
            <person name="Kim W."/>
            <person name="Yang S.-H."/>
            <person name="Oh J."/>
            <person name="Lee J.-H."/>
            <person name="Kwon K.K."/>
        </authorList>
    </citation>
    <scope>NUCLEOTIDE SEQUENCE [LARGE SCALE GENOMIC DNA]</scope>
    <source>
        <strain evidence="1 2">MCWD5</strain>
    </source>
</reference>
<dbReference type="RefSeq" id="WP_115480264.1">
    <property type="nucleotide sequence ID" value="NZ_QRCT01000007.1"/>
</dbReference>
<dbReference type="SUPFAM" id="SSF53187">
    <property type="entry name" value="Zn-dependent exopeptidases"/>
    <property type="match status" value="1"/>
</dbReference>
<name>A0A371AZS4_9FIRM</name>
<dbReference type="EMBL" id="QRCT01000007">
    <property type="protein sequence ID" value="RDU25056.1"/>
    <property type="molecule type" value="Genomic_DNA"/>
</dbReference>
<dbReference type="OrthoDB" id="9792335at2"/>
<keyword evidence="2" id="KW-1185">Reference proteome</keyword>
<evidence type="ECO:0000313" key="1">
    <source>
        <dbReference type="EMBL" id="RDU25056.1"/>
    </source>
</evidence>
<dbReference type="Gene3D" id="3.40.630.10">
    <property type="entry name" value="Zn peptidases"/>
    <property type="match status" value="1"/>
</dbReference>
<accession>A0A371AZS4</accession>
<organism evidence="1 2">
    <name type="scientific">Anaerosacchariphilus polymeriproducens</name>
    <dbReference type="NCBI Taxonomy" id="1812858"/>
    <lineage>
        <taxon>Bacteria</taxon>
        <taxon>Bacillati</taxon>
        <taxon>Bacillota</taxon>
        <taxon>Clostridia</taxon>
        <taxon>Lachnospirales</taxon>
        <taxon>Lachnospiraceae</taxon>
        <taxon>Anaerosacchariphilus</taxon>
    </lineage>
</organism>
<dbReference type="InterPro" id="IPR050072">
    <property type="entry name" value="Peptidase_M20A"/>
</dbReference>
<sequence>MYQEMLQLTKELVGIPSVNTTPGEKKIGQFIENYIRDIPYFKEHSEQVIVQPLKEDPLERRNVFALLIGEKEKKADTIFFHGHTDTVGIEDYASLEAYACDVDELMEKLKEIKLPIDVKEDLESGDYIFGRGALDMKSGDAVFLTLLKEFSQKVNELSGNILVSFNPVEENLHTGILEGILILHELKEKYGLVYKLAINNDYICPLYPGDTKKYVYTGAVGKLLPCFYIQGKETHVGQCFEGFDAAAVAAKLVEKINLNTDFCDEFKGEYTLPPAVLKMKDLKEWYNVQTPNDAFVYFNYFVHNASMECTIDKLKTAAAEVFDEVLQMLHNRYKDYCRLTGQKYEKQDYQTEVLTYQELLSLVQKNMGSEELEKILKTMAEKALKDGMDKREIPIPLVRFLLNQAKIMNPVIVLFFAAPFCPHNTLQDKEEEIVSALRNITKRVGEKFEESYQLQRFFPSLTDSSYLKIDDDEEAIELLCRNFPEQKLLYPLPFHEIKSLNIPAVNFGGYGKDAHKWSERVNISYTFQVLPELIKETVDFYLS</sequence>
<dbReference type="GO" id="GO:0016787">
    <property type="term" value="F:hydrolase activity"/>
    <property type="evidence" value="ECO:0007669"/>
    <property type="project" value="UniProtKB-KW"/>
</dbReference>
<proteinExistence type="predicted"/>
<dbReference type="InterPro" id="IPR012166">
    <property type="entry name" value="Uncharacterised_RocB"/>
</dbReference>
<evidence type="ECO:0000313" key="2">
    <source>
        <dbReference type="Proteomes" id="UP000255036"/>
    </source>
</evidence>
<dbReference type="Pfam" id="PF01546">
    <property type="entry name" value="Peptidase_M20"/>
    <property type="match status" value="1"/>
</dbReference>
<keyword evidence="1" id="KW-0378">Hydrolase</keyword>
<dbReference type="PANTHER" id="PTHR43808">
    <property type="entry name" value="ACETYLORNITHINE DEACETYLASE"/>
    <property type="match status" value="1"/>
</dbReference>
<gene>
    <name evidence="1" type="ORF">DWV06_00720</name>
</gene>
<protein>
    <submittedName>
        <fullName evidence="1">M20/M25/M40 family metallo-hydrolase</fullName>
    </submittedName>
</protein>
<dbReference type="Proteomes" id="UP000255036">
    <property type="component" value="Unassembled WGS sequence"/>
</dbReference>
<dbReference type="PIRSF" id="PIRSF010386">
    <property type="entry name" value="RocB"/>
    <property type="match status" value="1"/>
</dbReference>
<comment type="caution">
    <text evidence="1">The sequence shown here is derived from an EMBL/GenBank/DDBJ whole genome shotgun (WGS) entry which is preliminary data.</text>
</comment>
<dbReference type="AlphaFoldDB" id="A0A371AZS4"/>
<dbReference type="PANTHER" id="PTHR43808:SF27">
    <property type="entry name" value="PROTEIN ROCB"/>
    <property type="match status" value="1"/>
</dbReference>
<dbReference type="InterPro" id="IPR002933">
    <property type="entry name" value="Peptidase_M20"/>
</dbReference>